<keyword evidence="4" id="KW-1185">Reference proteome</keyword>
<feature type="region of interest" description="Disordered" evidence="1">
    <location>
        <begin position="1"/>
        <end position="126"/>
    </location>
</feature>
<dbReference type="Pfam" id="PF04696">
    <property type="entry name" value="Pinin_SDK_memA"/>
    <property type="match status" value="1"/>
</dbReference>
<reference evidence="3" key="1">
    <citation type="submission" date="2023-01" db="EMBL/GenBank/DDBJ databases">
        <authorList>
            <person name="Van Ghelder C."/>
            <person name="Rancurel C."/>
        </authorList>
    </citation>
    <scope>NUCLEOTIDE SEQUENCE</scope>
    <source>
        <strain evidence="3">CNCM I-4278</strain>
    </source>
</reference>
<evidence type="ECO:0000313" key="3">
    <source>
        <dbReference type="EMBL" id="CAI6337333.1"/>
    </source>
</evidence>
<evidence type="ECO:0000259" key="2">
    <source>
        <dbReference type="Pfam" id="PF04696"/>
    </source>
</evidence>
<feature type="compositionally biased region" description="Basic and acidic residues" evidence="1">
    <location>
        <begin position="72"/>
        <end position="81"/>
    </location>
</feature>
<dbReference type="OrthoDB" id="330772at2759"/>
<dbReference type="AlphaFoldDB" id="A0A9W4UN86"/>
<feature type="compositionally biased region" description="Basic and acidic residues" evidence="1">
    <location>
        <begin position="101"/>
        <end position="126"/>
    </location>
</feature>
<evidence type="ECO:0000313" key="4">
    <source>
        <dbReference type="Proteomes" id="UP001152607"/>
    </source>
</evidence>
<proteinExistence type="predicted"/>
<feature type="compositionally biased region" description="Polar residues" evidence="1">
    <location>
        <begin position="89"/>
        <end position="98"/>
    </location>
</feature>
<name>A0A9W4UN86_9PLEO</name>
<feature type="region of interest" description="Disordered" evidence="1">
    <location>
        <begin position="201"/>
        <end position="253"/>
    </location>
</feature>
<evidence type="ECO:0000256" key="1">
    <source>
        <dbReference type="SAM" id="MobiDB-lite"/>
    </source>
</evidence>
<feature type="compositionally biased region" description="Basic and acidic residues" evidence="1">
    <location>
        <begin position="44"/>
        <end position="57"/>
    </location>
</feature>
<accession>A0A9W4UN86</accession>
<sequence length="300" mass="33878">MMDAIASAVVLPNPGQSSPPTASSPNGAKRRQSSVSEQAAKRARLNDDNSAAKRRDSASNTSATTSTPTTTGRERGRERRLFGAALGVLSQNNSTTAGQKRRSEIERRQHAQRKSEDEESEQKRAERLAERRAQRWKEQRYFDQASMQLRHDNLLAMAHFLKTRSEPQLHYKPREPTIQENNRIKGQIARARDIIREELEQRGRDQNAERSRTLVHAEGTAEADRTNRNMHSAPFPTHSEHHNNILSGPPGKMSIEKAADVRYEKREAIVDPSRVEANNRETVDETGEEVVEAAEDTVIY</sequence>
<dbReference type="EMBL" id="CAOQHR010000007">
    <property type="protein sequence ID" value="CAI6337333.1"/>
    <property type="molecule type" value="Genomic_DNA"/>
</dbReference>
<feature type="compositionally biased region" description="Polar residues" evidence="1">
    <location>
        <begin position="14"/>
        <end position="26"/>
    </location>
</feature>
<comment type="caution">
    <text evidence="3">The sequence shown here is derived from an EMBL/GenBank/DDBJ whole genome shotgun (WGS) entry which is preliminary data.</text>
</comment>
<feature type="compositionally biased region" description="Low complexity" evidence="1">
    <location>
        <begin position="58"/>
        <end position="71"/>
    </location>
</feature>
<protein>
    <recommendedName>
        <fullName evidence="2">Pinin/SDK/MemA protein domain-containing protein</fullName>
    </recommendedName>
</protein>
<dbReference type="Proteomes" id="UP001152607">
    <property type="component" value="Unassembled WGS sequence"/>
</dbReference>
<gene>
    <name evidence="3" type="ORF">PDIGIT_LOCUS10444</name>
</gene>
<dbReference type="InterPro" id="IPR006786">
    <property type="entry name" value="Pinin_SDK_MemA"/>
</dbReference>
<feature type="domain" description="Pinin/SDK/MemA protein" evidence="2">
    <location>
        <begin position="73"/>
        <end position="188"/>
    </location>
</feature>
<feature type="compositionally biased region" description="Basic and acidic residues" evidence="1">
    <location>
        <begin position="201"/>
        <end position="212"/>
    </location>
</feature>
<organism evidence="3 4">
    <name type="scientific">Periconia digitata</name>
    <dbReference type="NCBI Taxonomy" id="1303443"/>
    <lineage>
        <taxon>Eukaryota</taxon>
        <taxon>Fungi</taxon>
        <taxon>Dikarya</taxon>
        <taxon>Ascomycota</taxon>
        <taxon>Pezizomycotina</taxon>
        <taxon>Dothideomycetes</taxon>
        <taxon>Pleosporomycetidae</taxon>
        <taxon>Pleosporales</taxon>
        <taxon>Massarineae</taxon>
        <taxon>Periconiaceae</taxon>
        <taxon>Periconia</taxon>
    </lineage>
</organism>